<feature type="compositionally biased region" description="Polar residues" evidence="4">
    <location>
        <begin position="559"/>
        <end position="568"/>
    </location>
</feature>
<dbReference type="Pfam" id="PF17963">
    <property type="entry name" value="Big_9"/>
    <property type="match status" value="2"/>
</dbReference>
<dbReference type="OrthoDB" id="281943at2"/>
<feature type="region of interest" description="Disordered" evidence="4">
    <location>
        <begin position="550"/>
        <end position="569"/>
    </location>
</feature>
<keyword evidence="3" id="KW-0325">Glycoprotein</keyword>
<keyword evidence="1" id="KW-0732">Signal</keyword>
<dbReference type="SUPFAM" id="SSF69318">
    <property type="entry name" value="Integrin alpha N-terminal domain"/>
    <property type="match status" value="1"/>
</dbReference>
<organism evidence="5 6">
    <name type="scientific">Fimbriiglobus ruber</name>
    <dbReference type="NCBI Taxonomy" id="1908690"/>
    <lineage>
        <taxon>Bacteria</taxon>
        <taxon>Pseudomonadati</taxon>
        <taxon>Planctomycetota</taxon>
        <taxon>Planctomycetia</taxon>
        <taxon>Gemmatales</taxon>
        <taxon>Gemmataceae</taxon>
        <taxon>Fimbriiglobus</taxon>
    </lineage>
</organism>
<protein>
    <submittedName>
        <fullName evidence="5">RTX toxin</fullName>
    </submittedName>
</protein>
<dbReference type="InterPro" id="IPR024881">
    <property type="entry name" value="Tip"/>
</dbReference>
<evidence type="ECO:0000256" key="1">
    <source>
        <dbReference type="ARBA" id="ARBA00022729"/>
    </source>
</evidence>
<dbReference type="InterPro" id="IPR013519">
    <property type="entry name" value="Int_alpha_beta-p"/>
</dbReference>
<dbReference type="EMBL" id="NIDE01000014">
    <property type="protein sequence ID" value="OWK38631.1"/>
    <property type="molecule type" value="Genomic_DNA"/>
</dbReference>
<proteinExistence type="predicted"/>
<evidence type="ECO:0000256" key="3">
    <source>
        <dbReference type="ARBA" id="ARBA00023180"/>
    </source>
</evidence>
<accession>A0A225DAP9</accession>
<dbReference type="SMART" id="SM00191">
    <property type="entry name" value="Int_alpha"/>
    <property type="match status" value="4"/>
</dbReference>
<dbReference type="Pfam" id="PF13517">
    <property type="entry name" value="FG-GAP_3"/>
    <property type="match status" value="1"/>
</dbReference>
<gene>
    <name evidence="5" type="ORF">FRUB_07751</name>
</gene>
<evidence type="ECO:0000313" key="6">
    <source>
        <dbReference type="Proteomes" id="UP000214646"/>
    </source>
</evidence>
<dbReference type="Gene3D" id="2.60.40.3440">
    <property type="match status" value="2"/>
</dbReference>
<sequence>MSLTYTVTTGPAHGTLSGTAPNLTYTPAAGYFGTDTFQFTDNNGTATSTPATVTLTVVGTPTATAQTVTIAEGTAAAVTLTGTDPNTPARPLTFVVTTPPSHGTLSGTAPDLTYTPDAGYSGPDSFQFSATNGVATSATATVSVTVTPVNQAPSFTTGPNQTVGRDPGAVTVPGWTTPLPTGGTGPAPTFVVTTSDPGLFTVQPAIDPTTGTLTFTPTTHGFGTATVSVETTSGQDVSPAQTFAITVTEHKNGNDAPVNSNEFGQFATSEETGGNGMVSVYNGNGTLAYTVQAFPNGTGVRATLADVNGDGVPDVIATTGPGVPVQVVVIDGATKAVIRTFSPFEASFTGGAYVAAGDVNGDGKADIAVSADETGSSRVVVYDGATGDTLANFFGIQDPAFRGGARVAIGDVNGDGLADLIVSAGDGGGPRVAVYDGASLRPGQSPVKLVADFFAFDSSLRDGAYVTAGDLNGDGFDDLIFGGGPTGGPRVLALDGASLTGPGGSVVTITSYFAGDSSLRAGVQLAAKDVDGDGKADLIESVPTSTGSQVSVVPGANIGPTSGPTTTEIDPYPGFLGGVYLG</sequence>
<name>A0A225DAP9_9BACT</name>
<keyword evidence="2" id="KW-0677">Repeat</keyword>
<reference evidence="6" key="1">
    <citation type="submission" date="2017-06" db="EMBL/GenBank/DDBJ databases">
        <title>Genome analysis of Fimbriiglobus ruber SP5, the first member of the order Planctomycetales with confirmed chitinolytic capability.</title>
        <authorList>
            <person name="Ravin N.V."/>
            <person name="Rakitin A.L."/>
            <person name="Ivanova A.A."/>
            <person name="Beletsky A.V."/>
            <person name="Kulichevskaya I.S."/>
            <person name="Mardanov A.V."/>
            <person name="Dedysh S.N."/>
        </authorList>
    </citation>
    <scope>NUCLEOTIDE SEQUENCE [LARGE SCALE GENOMIC DNA]</scope>
    <source>
        <strain evidence="6">SP5</strain>
    </source>
</reference>
<dbReference type="AlphaFoldDB" id="A0A225DAP9"/>
<comment type="caution">
    <text evidence="5">The sequence shown here is derived from an EMBL/GenBank/DDBJ whole genome shotgun (WGS) entry which is preliminary data.</text>
</comment>
<keyword evidence="6" id="KW-1185">Reference proteome</keyword>
<evidence type="ECO:0000256" key="2">
    <source>
        <dbReference type="ARBA" id="ARBA00022737"/>
    </source>
</evidence>
<dbReference type="InterPro" id="IPR013517">
    <property type="entry name" value="FG-GAP"/>
</dbReference>
<dbReference type="Gene3D" id="2.130.10.130">
    <property type="entry name" value="Integrin alpha, N-terminal"/>
    <property type="match status" value="2"/>
</dbReference>
<dbReference type="PANTHER" id="PTHR13412">
    <property type="entry name" value="T-CELL IMMUNOMODULATORY PROTEIN HOMOLOG"/>
    <property type="match status" value="1"/>
</dbReference>
<evidence type="ECO:0000256" key="4">
    <source>
        <dbReference type="SAM" id="MobiDB-lite"/>
    </source>
</evidence>
<dbReference type="InterPro" id="IPR028994">
    <property type="entry name" value="Integrin_alpha_N"/>
</dbReference>
<evidence type="ECO:0000313" key="5">
    <source>
        <dbReference type="EMBL" id="OWK38631.1"/>
    </source>
</evidence>
<dbReference type="Proteomes" id="UP000214646">
    <property type="component" value="Unassembled WGS sequence"/>
</dbReference>
<dbReference type="PANTHER" id="PTHR13412:SF0">
    <property type="entry name" value="T-CELL IMMUNOMODULATORY PROTEIN"/>
    <property type="match status" value="1"/>
</dbReference>